<accession>A0A2U3E049</accession>
<comment type="caution">
    <text evidence="3">The sequence shown here is derived from an EMBL/GenBank/DDBJ whole genome shotgun (WGS) entry which is preliminary data.</text>
</comment>
<dbReference type="PANTHER" id="PTHR39601:SF1">
    <property type="entry name" value="CHORIOGENIN HMINOR"/>
    <property type="match status" value="1"/>
</dbReference>
<dbReference type="EMBL" id="LCWV01000016">
    <property type="protein sequence ID" value="PWI67888.1"/>
    <property type="molecule type" value="Genomic_DNA"/>
</dbReference>
<organism evidence="3 4">
    <name type="scientific">Purpureocillium lilacinum</name>
    <name type="common">Paecilomyces lilacinus</name>
    <dbReference type="NCBI Taxonomy" id="33203"/>
    <lineage>
        <taxon>Eukaryota</taxon>
        <taxon>Fungi</taxon>
        <taxon>Dikarya</taxon>
        <taxon>Ascomycota</taxon>
        <taxon>Pezizomycotina</taxon>
        <taxon>Sordariomycetes</taxon>
        <taxon>Hypocreomycetidae</taxon>
        <taxon>Hypocreales</taxon>
        <taxon>Ophiocordycipitaceae</taxon>
        <taxon>Purpureocillium</taxon>
    </lineage>
</organism>
<gene>
    <name evidence="3" type="ORF">PCL_02289</name>
</gene>
<sequence>MGRSTTLKQWDGAKRACKDWDSLRQVRPGSGLAPLRRAHSHHQDPDLCVRDGNCLIHLHSKGRLKRDPAFKVPFSALITTKCFPFIQRFLVTDGYRPQAPDEILRWYRLNPRRTVELYVPPPPTGDKQQALQYHIATRNLLAWVLRRSLVGESLGGALVGLLHSMHEFRAAGEDNVGDLLEYVDEEGYLTLSNQPDYALAMLHLAEAFQLRNLYLGAFAHCVGMKQRLSSSNELSVSLDFFPTYTLHPILTERKNITSASRRLIRQKRAELDARLERTATMLTNFLDKELSEAHIGIPLGARMHLDRFRSFLLSFYSAKFGYYPPRRFDAATLRVLAEDFAALHALLEDDGYTAGPFDLMPSSAVGGICTLQLIQALDARNHFDPLQHPLPLLPQVDAQSSTRRIPWFPRSKSKADQRQVEHAALVRASHWREDLFRNDLVRAYRGFEEATVVAPSRADRHERVSLLDARKVRWILIYAVHQTLRQVTNPEAGVPDEKGAQYLLSASLDDVLPWREHQDIEKLARRQTDLALGQRGNEGPQRDDSTGVMEIKPDIDYFALTHKTPPPPPPSRSRRLSLTGPSSTDVSRSNSFKRALSRSSTLRRSVRRLKQATSSAVPTPPATAIGLSKPAYHEIVVHGYGNGTNNVSFDTPPPSEPLPIRRLHTSVGVTSRSGSTASASHSDSSTSSTGQAMTVGSPAETLASSITIPSPTIAPVADTDPSCDPVGAKPSRRWSQHGGSARPRLAKSNSLKRRPMSAAIEGYNYAKSLGHFVEQEGRNMLSRSGSSSGSRAGLSRRHSLMGGGPELRHKASMPLPRVIDEEEAAGVLPRDSGDWTAMQAFLDGRTGEEEYADLGGLIALR</sequence>
<evidence type="ECO:0000313" key="4">
    <source>
        <dbReference type="Proteomes" id="UP000245956"/>
    </source>
</evidence>
<protein>
    <recommendedName>
        <fullName evidence="2">DUF8004 domain-containing protein</fullName>
    </recommendedName>
</protein>
<feature type="region of interest" description="Disordered" evidence="1">
    <location>
        <begin position="780"/>
        <end position="810"/>
    </location>
</feature>
<proteinExistence type="predicted"/>
<feature type="compositionally biased region" description="Low complexity" evidence="1">
    <location>
        <begin position="668"/>
        <end position="689"/>
    </location>
</feature>
<feature type="compositionally biased region" description="Low complexity" evidence="1">
    <location>
        <begin position="781"/>
        <end position="793"/>
    </location>
</feature>
<dbReference type="AlphaFoldDB" id="A0A2U3E049"/>
<dbReference type="InterPro" id="IPR058317">
    <property type="entry name" value="DUF8004"/>
</dbReference>
<dbReference type="Proteomes" id="UP000245956">
    <property type="component" value="Unassembled WGS sequence"/>
</dbReference>
<dbReference type="PANTHER" id="PTHR39601">
    <property type="entry name" value="CHORIOGENIN HMINOR"/>
    <property type="match status" value="1"/>
</dbReference>
<feature type="compositionally biased region" description="Basic and acidic residues" evidence="1">
    <location>
        <begin position="540"/>
        <end position="555"/>
    </location>
</feature>
<evidence type="ECO:0000313" key="3">
    <source>
        <dbReference type="EMBL" id="PWI67888.1"/>
    </source>
</evidence>
<reference evidence="3 4" key="1">
    <citation type="journal article" date="2016" name="Front. Microbiol.">
        <title>Genome and transcriptome sequences reveal the specific parasitism of the nematophagous Purpureocillium lilacinum 36-1.</title>
        <authorList>
            <person name="Xie J."/>
            <person name="Li S."/>
            <person name="Mo C."/>
            <person name="Xiao X."/>
            <person name="Peng D."/>
            <person name="Wang G."/>
            <person name="Xiao Y."/>
        </authorList>
    </citation>
    <scope>NUCLEOTIDE SEQUENCE [LARGE SCALE GENOMIC DNA]</scope>
    <source>
        <strain evidence="3 4">36-1</strain>
    </source>
</reference>
<evidence type="ECO:0000259" key="2">
    <source>
        <dbReference type="Pfam" id="PF26013"/>
    </source>
</evidence>
<feature type="region of interest" description="Disordered" evidence="1">
    <location>
        <begin position="668"/>
        <end position="753"/>
    </location>
</feature>
<feature type="region of interest" description="Disordered" evidence="1">
    <location>
        <begin position="525"/>
        <end position="625"/>
    </location>
</feature>
<name>A0A2U3E049_PURLI</name>
<dbReference type="Pfam" id="PF26013">
    <property type="entry name" value="DUF8004"/>
    <property type="match status" value="1"/>
</dbReference>
<feature type="domain" description="DUF8004" evidence="2">
    <location>
        <begin position="177"/>
        <end position="233"/>
    </location>
</feature>
<evidence type="ECO:0000256" key="1">
    <source>
        <dbReference type="SAM" id="MobiDB-lite"/>
    </source>
</evidence>